<accession>A0ABQ7GYB1</accession>
<dbReference type="EMBL" id="MU069538">
    <property type="protein sequence ID" value="KAF5839591.1"/>
    <property type="molecule type" value="Genomic_DNA"/>
</dbReference>
<organism evidence="1 2">
    <name type="scientific">Dunaliella salina</name>
    <name type="common">Green alga</name>
    <name type="synonym">Protococcus salinus</name>
    <dbReference type="NCBI Taxonomy" id="3046"/>
    <lineage>
        <taxon>Eukaryota</taxon>
        <taxon>Viridiplantae</taxon>
        <taxon>Chlorophyta</taxon>
        <taxon>core chlorophytes</taxon>
        <taxon>Chlorophyceae</taxon>
        <taxon>CS clade</taxon>
        <taxon>Chlamydomonadales</taxon>
        <taxon>Dunaliellaceae</taxon>
        <taxon>Dunaliella</taxon>
    </lineage>
</organism>
<gene>
    <name evidence="1" type="ORF">DUNSADRAFT_370</name>
</gene>
<evidence type="ECO:0000313" key="1">
    <source>
        <dbReference type="EMBL" id="KAF5839591.1"/>
    </source>
</evidence>
<evidence type="ECO:0000313" key="2">
    <source>
        <dbReference type="Proteomes" id="UP000815325"/>
    </source>
</evidence>
<name>A0ABQ7GYB1_DUNSA</name>
<proteinExistence type="predicted"/>
<keyword evidence="2" id="KW-1185">Reference proteome</keyword>
<reference evidence="1" key="1">
    <citation type="submission" date="2017-08" db="EMBL/GenBank/DDBJ databases">
        <authorList>
            <person name="Polle J.E."/>
            <person name="Barry K."/>
            <person name="Cushman J."/>
            <person name="Schmutz J."/>
            <person name="Tran D."/>
            <person name="Hathwaick L.T."/>
            <person name="Yim W.C."/>
            <person name="Jenkins J."/>
            <person name="Mckie-Krisberg Z.M."/>
            <person name="Prochnik S."/>
            <person name="Lindquist E."/>
            <person name="Dockter R.B."/>
            <person name="Adam C."/>
            <person name="Molina H."/>
            <person name="Bunkerborg J."/>
            <person name="Jin E."/>
            <person name="Buchheim M."/>
            <person name="Magnuson J."/>
        </authorList>
    </citation>
    <scope>NUCLEOTIDE SEQUENCE</scope>
    <source>
        <strain evidence="1">CCAP 19/18</strain>
    </source>
</reference>
<comment type="caution">
    <text evidence="1">The sequence shown here is derived from an EMBL/GenBank/DDBJ whole genome shotgun (WGS) entry which is preliminary data.</text>
</comment>
<sequence length="258" mass="25598">MLYPELDSAPGRVCCLLLRAAASAAAEARGTDSFTLRFGNAPSLPYLGHVHGARLFPRRCAPFVALPATRMPPPPGSYRTTGAGALAGALAAAAPAGSMPSPPSSRVTDAGAPATALAAATPAGSMAVPPVAHVTDAGTPATSLAADASAGSMAEPQNALSAAADATPAALLALTKLPHSAPPTHGLCSATELAPLIPASFLGIDLSGALDAAAKYGLLGLVELLLACSPQKPASVDLDSALNNAAQEVGYLLRRWTL</sequence>
<protein>
    <recommendedName>
        <fullName evidence="3">Encoded protein</fullName>
    </recommendedName>
</protein>
<evidence type="ECO:0008006" key="3">
    <source>
        <dbReference type="Google" id="ProtNLM"/>
    </source>
</evidence>
<dbReference type="Proteomes" id="UP000815325">
    <property type="component" value="Unassembled WGS sequence"/>
</dbReference>